<dbReference type="GO" id="GO:0140268">
    <property type="term" value="C:endoplasmic reticulum-plasma membrane contact site"/>
    <property type="evidence" value="ECO:0007669"/>
    <property type="project" value="TreeGrafter"/>
</dbReference>
<feature type="compositionally biased region" description="Polar residues" evidence="7">
    <location>
        <begin position="48"/>
        <end position="69"/>
    </location>
</feature>
<feature type="region of interest" description="Disordered" evidence="7">
    <location>
        <begin position="422"/>
        <end position="463"/>
    </location>
</feature>
<dbReference type="AlphaFoldDB" id="A0A1G4IQY1"/>
<feature type="compositionally biased region" description="Basic and acidic residues" evidence="7">
    <location>
        <begin position="34"/>
        <end position="43"/>
    </location>
</feature>
<gene>
    <name evidence="10" type="ORF">LAME_0A07668G</name>
</gene>
<feature type="region of interest" description="Disordered" evidence="7">
    <location>
        <begin position="1"/>
        <end position="130"/>
    </location>
</feature>
<dbReference type="OrthoDB" id="2162691at2759"/>
<feature type="compositionally biased region" description="Low complexity" evidence="7">
    <location>
        <begin position="192"/>
        <end position="203"/>
    </location>
</feature>
<dbReference type="PANTHER" id="PTHR23319:SF4">
    <property type="entry name" value="GRAM DOMAIN CONTAINING 1B, ISOFORM E"/>
    <property type="match status" value="1"/>
</dbReference>
<feature type="compositionally biased region" description="Acidic residues" evidence="7">
    <location>
        <begin position="427"/>
        <end position="458"/>
    </location>
</feature>
<evidence type="ECO:0000259" key="9">
    <source>
        <dbReference type="PROSITE" id="PS51778"/>
    </source>
</evidence>
<feature type="domain" description="VASt" evidence="9">
    <location>
        <begin position="525"/>
        <end position="697"/>
    </location>
</feature>
<evidence type="ECO:0000256" key="7">
    <source>
        <dbReference type="SAM" id="MobiDB-lite"/>
    </source>
</evidence>
<dbReference type="Proteomes" id="UP000191144">
    <property type="component" value="Chromosome A"/>
</dbReference>
<accession>A0A1G4IQY1</accession>
<evidence type="ECO:0000256" key="4">
    <source>
        <dbReference type="ARBA" id="ARBA00022989"/>
    </source>
</evidence>
<evidence type="ECO:0000256" key="5">
    <source>
        <dbReference type="ARBA" id="ARBA00023136"/>
    </source>
</evidence>
<dbReference type="InterPro" id="IPR051482">
    <property type="entry name" value="Cholesterol_transport"/>
</dbReference>
<evidence type="ECO:0000256" key="6">
    <source>
        <dbReference type="ARBA" id="ARBA00037847"/>
    </source>
</evidence>
<dbReference type="InterPro" id="IPR004182">
    <property type="entry name" value="GRAM"/>
</dbReference>
<dbReference type="EMBL" id="LT598483">
    <property type="protein sequence ID" value="SCU79197.1"/>
    <property type="molecule type" value="Genomic_DNA"/>
</dbReference>
<keyword evidence="3 8" id="KW-0812">Transmembrane</keyword>
<evidence type="ECO:0000256" key="3">
    <source>
        <dbReference type="ARBA" id="ARBA00022692"/>
    </source>
</evidence>
<feature type="compositionally biased region" description="Polar residues" evidence="7">
    <location>
        <begin position="12"/>
        <end position="28"/>
    </location>
</feature>
<dbReference type="InterPro" id="IPR031968">
    <property type="entry name" value="VASt"/>
</dbReference>
<dbReference type="GO" id="GO:0005739">
    <property type="term" value="C:mitochondrion"/>
    <property type="evidence" value="ECO:0007669"/>
    <property type="project" value="TreeGrafter"/>
</dbReference>
<dbReference type="GO" id="GO:0005789">
    <property type="term" value="C:endoplasmic reticulum membrane"/>
    <property type="evidence" value="ECO:0007669"/>
    <property type="project" value="UniProtKB-SubCell"/>
</dbReference>
<keyword evidence="5 8" id="KW-0472">Membrane</keyword>
<proteinExistence type="inferred from homology"/>
<reference evidence="11" key="1">
    <citation type="submission" date="2016-03" db="EMBL/GenBank/DDBJ databases">
        <authorList>
            <person name="Devillers Hugo."/>
        </authorList>
    </citation>
    <scope>NUCLEOTIDE SEQUENCE [LARGE SCALE GENOMIC DNA]</scope>
</reference>
<feature type="transmembrane region" description="Helical" evidence="8">
    <location>
        <begin position="751"/>
        <end position="773"/>
    </location>
</feature>
<keyword evidence="4 8" id="KW-1133">Transmembrane helix</keyword>
<keyword evidence="11" id="KW-1185">Reference proteome</keyword>
<feature type="compositionally biased region" description="Basic and acidic residues" evidence="7">
    <location>
        <begin position="108"/>
        <end position="126"/>
    </location>
</feature>
<feature type="region of interest" description="Disordered" evidence="7">
    <location>
        <begin position="155"/>
        <end position="210"/>
    </location>
</feature>
<dbReference type="Pfam" id="PF16016">
    <property type="entry name" value="VASt"/>
    <property type="match status" value="1"/>
</dbReference>
<protein>
    <submittedName>
        <fullName evidence="10">LAME_0A07668g1_1</fullName>
    </submittedName>
</protein>
<dbReference type="InterPro" id="IPR011993">
    <property type="entry name" value="PH-like_dom_sf"/>
</dbReference>
<dbReference type="GO" id="GO:0032366">
    <property type="term" value="P:intracellular sterol transport"/>
    <property type="evidence" value="ECO:0007669"/>
    <property type="project" value="TreeGrafter"/>
</dbReference>
<sequence>MSEFNNWEPVDNNDQTSAHYDVGSSDSPATVRGSDNDYTDRYKASRSPIRSLQNSSRNSITSVDNQGLKSSPADPHLTALDPITGVTSSSSKNGSALSSVNQIIVSTKDAKDLKETKDLEESKELAIPEDEEDVSNNSFFNSMLTSLSFKGSTSSAGKPIKHLRTSSDSSAQPVPNIISYRKATPSKKSRRSVSNDSNVPSSPLQEMEKPDEVVPEFNKKFYVEERFAGTIYHYATEERNAELHRIFKSVPDSDRLLDDFSCALSREFLFQGRIYVTESNICFNSNLLGWVTHIVVSMKDISLMEKTSTAGLFPNGISIETRLGRHQFVSFISRDATFEFIKAVWSKYKGGHLGDSFEATKERPLSGPGGDLRRSHSDLIATTLTTVSPHEPPSRSSIISENNAIIEDAILSVDDIIPTIQFGGDITLDDNNDNYYDDEDDEDDNDNELNSDENDEEGESCHDDKRMTLLEKGEASTSASNSSSIRNTNYPEQKAYSLKVDSGFEYDGPGCFHETKFSYKPEDNNETILADKEFNAPPGVIYQLMFSGTKPDFLAKFLEGQNSSNLSPITAFDNVNNDGDKYRKYNYSKALNFSVGPKSTNCEVTESLLSMDYENVIDVVNATKTPDVPSGNNFIVKTRYMLRWASENTSNLKISFWIEWTGGSWIKSVIEKSCKTGQIQATAALIDLLDAYVEKFVSNSATGAKQLSSKKQAQSRRLSRISSKSEKPAVTSPVETSNIPTSANIQPDTGFFFPSITTILVCVNLVLLVAVLWRQQQILSLLQNKTISLAGESVGPVNQMVSHFKALFEADAENILLDGSDQNGSLPRFTIKDWIDKHGGSEEAFNFDLQKKRQYQRYMRYIVDQLIDGEVSVSETEDFLYKLDKLVSLVNNTKNNTDGAAASELRNAINYLINA</sequence>
<feature type="compositionally biased region" description="Low complexity" evidence="7">
    <location>
        <begin position="88"/>
        <end position="99"/>
    </location>
</feature>
<dbReference type="GO" id="GO:0032934">
    <property type="term" value="F:sterol binding"/>
    <property type="evidence" value="ECO:0007669"/>
    <property type="project" value="TreeGrafter"/>
</dbReference>
<dbReference type="Pfam" id="PF02893">
    <property type="entry name" value="GRAM"/>
    <property type="match status" value="1"/>
</dbReference>
<feature type="region of interest" description="Disordered" evidence="7">
    <location>
        <begin position="707"/>
        <end position="738"/>
    </location>
</feature>
<comment type="subcellular location">
    <subcellularLocation>
        <location evidence="6">Endomembrane system</location>
        <topology evidence="6">Single-pass membrane protein</topology>
    </subcellularLocation>
    <subcellularLocation>
        <location evidence="1">Endoplasmic reticulum membrane</location>
    </subcellularLocation>
</comment>
<evidence type="ECO:0000256" key="2">
    <source>
        <dbReference type="ARBA" id="ARBA00006582"/>
    </source>
</evidence>
<evidence type="ECO:0000256" key="8">
    <source>
        <dbReference type="SAM" id="Phobius"/>
    </source>
</evidence>
<dbReference type="CDD" id="cd13220">
    <property type="entry name" value="PH-GRAM_GRAMDC"/>
    <property type="match status" value="1"/>
</dbReference>
<dbReference type="PANTHER" id="PTHR23319">
    <property type="entry name" value="GRAM DOMAIN CONTAINING 1B, ISOFORM E"/>
    <property type="match status" value="1"/>
</dbReference>
<comment type="similarity">
    <text evidence="2">Belongs to the YSP2 family.</text>
</comment>
<evidence type="ECO:0000256" key="1">
    <source>
        <dbReference type="ARBA" id="ARBA00004586"/>
    </source>
</evidence>
<dbReference type="GO" id="GO:0005886">
    <property type="term" value="C:plasma membrane"/>
    <property type="evidence" value="ECO:0007669"/>
    <property type="project" value="TreeGrafter"/>
</dbReference>
<dbReference type="GO" id="GO:0032541">
    <property type="term" value="C:cortical endoplasmic reticulum"/>
    <property type="evidence" value="ECO:0007669"/>
    <property type="project" value="TreeGrafter"/>
</dbReference>
<organism evidence="10 11">
    <name type="scientific">Lachancea meyersii CBS 8951</name>
    <dbReference type="NCBI Taxonomy" id="1266667"/>
    <lineage>
        <taxon>Eukaryota</taxon>
        <taxon>Fungi</taxon>
        <taxon>Dikarya</taxon>
        <taxon>Ascomycota</taxon>
        <taxon>Saccharomycotina</taxon>
        <taxon>Saccharomycetes</taxon>
        <taxon>Saccharomycetales</taxon>
        <taxon>Saccharomycetaceae</taxon>
        <taxon>Lachancea</taxon>
    </lineage>
</organism>
<dbReference type="GO" id="GO:0120015">
    <property type="term" value="F:sterol transfer activity"/>
    <property type="evidence" value="ECO:0007669"/>
    <property type="project" value="TreeGrafter"/>
</dbReference>
<evidence type="ECO:0000313" key="10">
    <source>
        <dbReference type="EMBL" id="SCU79197.1"/>
    </source>
</evidence>
<dbReference type="SMART" id="SM00568">
    <property type="entry name" value="GRAM"/>
    <property type="match status" value="1"/>
</dbReference>
<name>A0A1G4IQY1_9SACH</name>
<dbReference type="PROSITE" id="PS51778">
    <property type="entry name" value="VAST"/>
    <property type="match status" value="1"/>
</dbReference>
<evidence type="ECO:0000313" key="11">
    <source>
        <dbReference type="Proteomes" id="UP000191144"/>
    </source>
</evidence>
<dbReference type="Gene3D" id="2.30.29.30">
    <property type="entry name" value="Pleckstrin-homology domain (PH domain)/Phosphotyrosine-binding domain (PTB)"/>
    <property type="match status" value="1"/>
</dbReference>